<evidence type="ECO:0000313" key="3">
    <source>
        <dbReference type="Proteomes" id="UP000256980"/>
    </source>
</evidence>
<keyword evidence="1" id="KW-0812">Transmembrane</keyword>
<reference evidence="2 3" key="1">
    <citation type="submission" date="2018-07" db="EMBL/GenBank/DDBJ databases">
        <title>Genomic Encyclopedia of Type Strains, Phase III (KMG-III): the genomes of soil and plant-associated and newly described type strains.</title>
        <authorList>
            <person name="Whitman W."/>
        </authorList>
    </citation>
    <scope>NUCLEOTIDE SEQUENCE [LARGE SCALE GENOMIC DNA]</scope>
    <source>
        <strain evidence="2 3">CECT 7946</strain>
    </source>
</reference>
<dbReference type="OrthoDB" id="1442756at2"/>
<protein>
    <submittedName>
        <fullName evidence="2">Uncharacterized protein</fullName>
    </submittedName>
</protein>
<organism evidence="2 3">
    <name type="scientific">Winogradskyella eximia</name>
    <dbReference type="NCBI Taxonomy" id="262006"/>
    <lineage>
        <taxon>Bacteria</taxon>
        <taxon>Pseudomonadati</taxon>
        <taxon>Bacteroidota</taxon>
        <taxon>Flavobacteriia</taxon>
        <taxon>Flavobacteriales</taxon>
        <taxon>Flavobacteriaceae</taxon>
        <taxon>Winogradskyella</taxon>
    </lineage>
</organism>
<dbReference type="AlphaFoldDB" id="A0A3D9GZP4"/>
<dbReference type="EMBL" id="QRDV01000008">
    <property type="protein sequence ID" value="RED42727.1"/>
    <property type="molecule type" value="Genomic_DNA"/>
</dbReference>
<comment type="caution">
    <text evidence="2">The sequence shown here is derived from an EMBL/GenBank/DDBJ whole genome shotgun (WGS) entry which is preliminary data.</text>
</comment>
<sequence length="178" mass="21130">MHKTIVCNAENHDNSMNIFLKLKNWQVFLIWILGVIQLAFFIKSDFWFISFGIYFGLFSLWIYSIGKVLNKNNPELIKRMNIWWILYSISLIPLAINYRDSIMRTYDRIDTWIIILTICIGFIAIAKITIYSAKTIKRAELGREYETADLVSEIFLIYFFIIGIWILQPRLNKIMAEK</sequence>
<dbReference type="Proteomes" id="UP000256980">
    <property type="component" value="Unassembled WGS sequence"/>
</dbReference>
<feature type="transmembrane region" description="Helical" evidence="1">
    <location>
        <begin position="25"/>
        <end position="42"/>
    </location>
</feature>
<dbReference type="RefSeq" id="WP_115818367.1">
    <property type="nucleotide sequence ID" value="NZ_QRDV01000008.1"/>
</dbReference>
<proteinExistence type="predicted"/>
<feature type="transmembrane region" description="Helical" evidence="1">
    <location>
        <begin position="81"/>
        <end position="99"/>
    </location>
</feature>
<feature type="transmembrane region" description="Helical" evidence="1">
    <location>
        <begin position="48"/>
        <end position="69"/>
    </location>
</feature>
<evidence type="ECO:0000313" key="2">
    <source>
        <dbReference type="EMBL" id="RED42727.1"/>
    </source>
</evidence>
<accession>A0A3D9GZP4</accession>
<feature type="transmembrane region" description="Helical" evidence="1">
    <location>
        <begin position="111"/>
        <end position="130"/>
    </location>
</feature>
<keyword evidence="1" id="KW-1133">Transmembrane helix</keyword>
<feature type="transmembrane region" description="Helical" evidence="1">
    <location>
        <begin position="150"/>
        <end position="168"/>
    </location>
</feature>
<gene>
    <name evidence="2" type="ORF">DFQ10_108134</name>
</gene>
<evidence type="ECO:0000256" key="1">
    <source>
        <dbReference type="SAM" id="Phobius"/>
    </source>
</evidence>
<keyword evidence="1" id="KW-0472">Membrane</keyword>
<name>A0A3D9GZP4_9FLAO</name>
<keyword evidence="3" id="KW-1185">Reference proteome</keyword>